<proteinExistence type="inferred from homology"/>
<dbReference type="AlphaFoldDB" id="A0A420WPH1"/>
<keyword evidence="2" id="KW-0805">Transcription regulation</keyword>
<dbReference type="OrthoDB" id="531446at2"/>
<name>A0A420WPH1_9PROT</name>
<dbReference type="GO" id="GO:0003677">
    <property type="term" value="F:DNA binding"/>
    <property type="evidence" value="ECO:0007669"/>
    <property type="project" value="UniProtKB-KW"/>
</dbReference>
<dbReference type="InterPro" id="IPR038722">
    <property type="entry name" value="Ner_HTH_dom"/>
</dbReference>
<sequence length="81" mass="9150">MPRTGWHPADITAAVRKKGMTLTALALSHGLSESACRKALLTKYAKAEIAISRFIDVPLHELWPERWTPDGSRIRRQRNQA</sequence>
<dbReference type="EMBL" id="RBIG01000001">
    <property type="protein sequence ID" value="RKQ72938.1"/>
    <property type="molecule type" value="Genomic_DNA"/>
</dbReference>
<gene>
    <name evidence="6" type="ORF">BCL74_0708</name>
</gene>
<keyword evidence="4" id="KW-0804">Transcription</keyword>
<keyword evidence="3" id="KW-0238">DNA-binding</keyword>
<dbReference type="SUPFAM" id="SSF47413">
    <property type="entry name" value="lambda repressor-like DNA-binding domains"/>
    <property type="match status" value="1"/>
</dbReference>
<evidence type="ECO:0000313" key="7">
    <source>
        <dbReference type="Proteomes" id="UP000277424"/>
    </source>
</evidence>
<dbReference type="Pfam" id="PF13693">
    <property type="entry name" value="HTH_35"/>
    <property type="match status" value="1"/>
</dbReference>
<accession>A0A420WPH1</accession>
<evidence type="ECO:0000313" key="6">
    <source>
        <dbReference type="EMBL" id="RKQ72938.1"/>
    </source>
</evidence>
<comment type="caution">
    <text evidence="6">The sequence shown here is derived from an EMBL/GenBank/DDBJ whole genome shotgun (WGS) entry which is preliminary data.</text>
</comment>
<dbReference type="Gene3D" id="1.10.260.40">
    <property type="entry name" value="lambda repressor-like DNA-binding domains"/>
    <property type="match status" value="1"/>
</dbReference>
<dbReference type="RefSeq" id="WP_083859697.1">
    <property type="nucleotide sequence ID" value="NZ_RBIG01000001.1"/>
</dbReference>
<comment type="similarity">
    <text evidence="1">Belongs to the ner transcriptional regulatory family.</text>
</comment>
<dbReference type="Proteomes" id="UP000277424">
    <property type="component" value="Unassembled WGS sequence"/>
</dbReference>
<evidence type="ECO:0000256" key="4">
    <source>
        <dbReference type="ARBA" id="ARBA00023163"/>
    </source>
</evidence>
<reference evidence="6 7" key="1">
    <citation type="submission" date="2018-10" db="EMBL/GenBank/DDBJ databases">
        <title>Comparative analysis of microorganisms from saline springs in Andes Mountain Range, Colombia.</title>
        <authorList>
            <person name="Rubin E."/>
        </authorList>
    </citation>
    <scope>NUCLEOTIDE SEQUENCE [LARGE SCALE GENOMIC DNA]</scope>
    <source>
        <strain evidence="6 7">USBA 36</strain>
    </source>
</reference>
<organism evidence="6 7">
    <name type="scientific">Oceanibaculum indicum</name>
    <dbReference type="NCBI Taxonomy" id="526216"/>
    <lineage>
        <taxon>Bacteria</taxon>
        <taxon>Pseudomonadati</taxon>
        <taxon>Pseudomonadota</taxon>
        <taxon>Alphaproteobacteria</taxon>
        <taxon>Rhodospirillales</taxon>
        <taxon>Oceanibaculaceae</taxon>
        <taxon>Oceanibaculum</taxon>
    </lineage>
</organism>
<evidence type="ECO:0000256" key="3">
    <source>
        <dbReference type="ARBA" id="ARBA00023125"/>
    </source>
</evidence>
<dbReference type="InterPro" id="IPR010982">
    <property type="entry name" value="Lambda_DNA-bd_dom_sf"/>
</dbReference>
<evidence type="ECO:0000256" key="1">
    <source>
        <dbReference type="ARBA" id="ARBA00006157"/>
    </source>
</evidence>
<feature type="domain" description="Ner winged helix-turn-helix DNA-binding" evidence="5">
    <location>
        <begin position="6"/>
        <end position="77"/>
    </location>
</feature>
<evidence type="ECO:0000256" key="2">
    <source>
        <dbReference type="ARBA" id="ARBA00023015"/>
    </source>
</evidence>
<evidence type="ECO:0000259" key="5">
    <source>
        <dbReference type="Pfam" id="PF13693"/>
    </source>
</evidence>
<protein>
    <submittedName>
        <fullName evidence="6">Ner family transcriptional regulator</fullName>
    </submittedName>
</protein>